<evidence type="ECO:0000313" key="2">
    <source>
        <dbReference type="Proteomes" id="UP000069526"/>
    </source>
</evidence>
<accession>A0A0Z8QRE2</accession>
<sequence length="71" mass="8491">MWTEAHKSGKVNFVERYKNPYTQKWKRTSVLMEKDTPRIRKEAQKILDAKIVDILSKLKSSEMLFTDLFDQ</sequence>
<evidence type="ECO:0000313" key="1">
    <source>
        <dbReference type="EMBL" id="CYW68993.1"/>
    </source>
</evidence>
<name>A0A0Z8QRE2_STRSU</name>
<dbReference type="EMBL" id="FIJK01000073">
    <property type="protein sequence ID" value="CYW68993.1"/>
    <property type="molecule type" value="Genomic_DNA"/>
</dbReference>
<organism evidence="1 2">
    <name type="scientific">Streptococcus suis</name>
    <dbReference type="NCBI Taxonomy" id="1307"/>
    <lineage>
        <taxon>Bacteria</taxon>
        <taxon>Bacillati</taxon>
        <taxon>Bacillota</taxon>
        <taxon>Bacilli</taxon>
        <taxon>Lactobacillales</taxon>
        <taxon>Streptococcaceae</taxon>
        <taxon>Streptococcus</taxon>
    </lineage>
</organism>
<reference evidence="1 2" key="1">
    <citation type="submission" date="2016-02" db="EMBL/GenBank/DDBJ databases">
        <authorList>
            <consortium name="Pathogen Informatics"/>
        </authorList>
    </citation>
    <scope>NUCLEOTIDE SEQUENCE [LARGE SCALE GENOMIC DNA]</scope>
    <source>
        <strain evidence="1 2">SS1013</strain>
    </source>
</reference>
<gene>
    <name evidence="1" type="ORF">ERS132539_02164</name>
</gene>
<proteinExistence type="predicted"/>
<protein>
    <submittedName>
        <fullName evidence="1">Prophage LambdaSa03, site-specific recombinase phage integrase</fullName>
    </submittedName>
</protein>
<dbReference type="Proteomes" id="UP000069526">
    <property type="component" value="Unassembled WGS sequence"/>
</dbReference>
<dbReference type="AlphaFoldDB" id="A0A0Z8QRE2"/>